<evidence type="ECO:0000313" key="3">
    <source>
        <dbReference type="Proteomes" id="UP000077271"/>
    </source>
</evidence>
<dbReference type="Proteomes" id="UP000077271">
    <property type="component" value="Unassembled WGS sequence"/>
</dbReference>
<feature type="domain" description="FAD/NAD(P)-binding" evidence="1">
    <location>
        <begin position="3"/>
        <end position="229"/>
    </location>
</feature>
<comment type="caution">
    <text evidence="2">The sequence shown here is derived from an EMBL/GenBank/DDBJ whole genome shotgun (WGS) entry which is preliminary data.</text>
</comment>
<evidence type="ECO:0000313" key="2">
    <source>
        <dbReference type="EMBL" id="OAH57833.1"/>
    </source>
</evidence>
<dbReference type="InterPro" id="IPR036188">
    <property type="entry name" value="FAD/NAD-bd_sf"/>
</dbReference>
<dbReference type="GO" id="GO:0016491">
    <property type="term" value="F:oxidoreductase activity"/>
    <property type="evidence" value="ECO:0007669"/>
    <property type="project" value="InterPro"/>
</dbReference>
<dbReference type="EMBL" id="LQWZ01000012">
    <property type="protein sequence ID" value="OAH57833.1"/>
    <property type="molecule type" value="Genomic_DNA"/>
</dbReference>
<dbReference type="RefSeq" id="WP_063974754.1">
    <property type="nucleotide sequence ID" value="NZ_LQWZ01000012.1"/>
</dbReference>
<organism evidence="2 3">
    <name type="scientific">Domibacillus aminovorans</name>
    <dbReference type="NCBI Taxonomy" id="29332"/>
    <lineage>
        <taxon>Bacteria</taxon>
        <taxon>Bacillati</taxon>
        <taxon>Bacillota</taxon>
        <taxon>Bacilli</taxon>
        <taxon>Bacillales</taxon>
        <taxon>Bacillaceae</taxon>
        <taxon>Domibacillus</taxon>
    </lineage>
</organism>
<name>A0A177KWY1_9BACI</name>
<gene>
    <name evidence="2" type="ORF">AWH48_02130</name>
</gene>
<accession>A0A177KWY1</accession>
<evidence type="ECO:0000259" key="1">
    <source>
        <dbReference type="Pfam" id="PF07992"/>
    </source>
</evidence>
<dbReference type="PANTHER" id="PTHR38663">
    <property type="match status" value="1"/>
</dbReference>
<dbReference type="SUPFAM" id="SSF51905">
    <property type="entry name" value="FAD/NAD(P)-binding domain"/>
    <property type="match status" value="2"/>
</dbReference>
<sequence length="391" mass="43953">MYKWIIVGGGIQGITMASFLRKQQKATIDEVAIVDPHAEPLENWKRCTNLISMPYLRSPVVHHLDVHPLSLQAFVKNKATDESTAFYGRFKRPALSMFNEHCDHLVDDLQLKKGWVQGRVRTAERIENKWRVELQDGKELIGENLVLAIGISEQPAWPDWAEVLKKEAHASVHHIFEANLPKFEEMARPFTIIGGGITSVHLALKLTAMFPGEVTLLKRHPFRLHDFDSDPAWLGPKNQLSFGKIGCYQTRREQIKQARHKGSLPRDLYIKLRRSVRQGELLIMDGQVQQALVKNNRLQLDDGQGCLIHQTGTVLLATGFQPALPGKQWLTPIVEKHELPCAECGYPIVSKSLQWGPGLYVTGALAELEMGPIARNISGARQAAERIVSSL</sequence>
<reference evidence="2 3" key="1">
    <citation type="submission" date="2016-01" db="EMBL/GenBank/DDBJ databases">
        <title>Investigation of taxonomic status of Bacillus aminovorans.</title>
        <authorList>
            <person name="Verma A."/>
            <person name="Pal Y."/>
            <person name="Krishnamurthi S."/>
        </authorList>
    </citation>
    <scope>NUCLEOTIDE SEQUENCE [LARGE SCALE GENOMIC DNA]</scope>
    <source>
        <strain evidence="2 3">DSM 4337</strain>
    </source>
</reference>
<protein>
    <recommendedName>
        <fullName evidence="1">FAD/NAD(P)-binding domain-containing protein</fullName>
    </recommendedName>
</protein>
<dbReference type="Gene3D" id="3.50.50.60">
    <property type="entry name" value="FAD/NAD(P)-binding domain"/>
    <property type="match status" value="1"/>
</dbReference>
<dbReference type="InterPro" id="IPR023753">
    <property type="entry name" value="FAD/NAD-binding_dom"/>
</dbReference>
<dbReference type="PANTHER" id="PTHR38663:SF1">
    <property type="entry name" value="L-ORNITHINE N(5)-MONOOXYGENASE"/>
    <property type="match status" value="1"/>
</dbReference>
<proteinExistence type="predicted"/>
<dbReference type="AlphaFoldDB" id="A0A177KWY1"/>
<dbReference type="OrthoDB" id="370110at2"/>
<dbReference type="Pfam" id="PF07992">
    <property type="entry name" value="Pyr_redox_2"/>
    <property type="match status" value="1"/>
</dbReference>